<evidence type="ECO:0000313" key="2">
    <source>
        <dbReference type="EMBL" id="ASG65262.1"/>
    </source>
</evidence>
<feature type="chain" id="PRO_5045236854" evidence="1">
    <location>
        <begin position="21"/>
        <end position="406"/>
    </location>
</feature>
<dbReference type="PANTHER" id="PTHR10443">
    <property type="entry name" value="MICROSOMAL DIPEPTIDASE"/>
    <property type="match status" value="1"/>
</dbReference>
<keyword evidence="3" id="KW-1185">Reference proteome</keyword>
<dbReference type="InterPro" id="IPR032466">
    <property type="entry name" value="Metal_Hydrolase"/>
</dbReference>
<accession>A0ABM6LRZ0</accession>
<evidence type="ECO:0000256" key="1">
    <source>
        <dbReference type="SAM" id="SignalP"/>
    </source>
</evidence>
<proteinExistence type="predicted"/>
<dbReference type="PANTHER" id="PTHR10443:SF12">
    <property type="entry name" value="DIPEPTIDASE"/>
    <property type="match status" value="1"/>
</dbReference>
<dbReference type="Gene3D" id="3.20.20.140">
    <property type="entry name" value="Metal-dependent hydrolases"/>
    <property type="match status" value="1"/>
</dbReference>
<evidence type="ECO:0000313" key="3">
    <source>
        <dbReference type="Proteomes" id="UP000197717"/>
    </source>
</evidence>
<dbReference type="InterPro" id="IPR008257">
    <property type="entry name" value="Pept_M19"/>
</dbReference>
<reference evidence="2 3" key="1">
    <citation type="submission" date="2017-06" db="EMBL/GenBank/DDBJ databases">
        <title>Complete genome sequence of Idiomarina piscisalsi strain 10PY1A isolated from soil of Soudi Arabia.</title>
        <authorList>
            <person name="Kim M.-C."/>
            <person name="Jung B.K."/>
            <person name="Budiyanto F."/>
            <person name="Nzila A."/>
            <person name="Shin J.-H."/>
        </authorList>
    </citation>
    <scope>NUCLEOTIDE SEQUENCE [LARGE SCALE GENOMIC DNA]</scope>
    <source>
        <strain evidence="2 3">10PY1A</strain>
    </source>
</reference>
<sequence>MLKSLLAASVLVAVTGCATASQSSSNEQETQYQASEKAIDLAHEYLLIDTHIDVPYRIRDKWDDVSVATEDGDFDYPRAVEGGLDAPFMSIYIPASYEESGGSIQLAHELIDGMEALVARAPDKFAMAYSTEDIRENKEKGLMSIALGMENGTPIEGDLDNLHMFYERGIRYITLAHSLSNHISDSSYDIRRKWNGLSPFGKKLVKEMNKVGVMVDVSHISDDAFYQAVEISEVPVIASHSSLRKYTPGFERNMSDDMLKALAENEGVIQINFGSSFLAKQANRYRDMMKKRINAVKEQFGEDSEEAKRRIAEIEANNPYPFATLETVLDHIDHVKELIGVEHIGIGSDYDGVGDSLPVGLKDVSDYPNLVQGLLDRGYSEKEIQMILGENLMRVWKAVEDYAEAH</sequence>
<dbReference type="Pfam" id="PF01244">
    <property type="entry name" value="Peptidase_M19"/>
    <property type="match status" value="1"/>
</dbReference>
<dbReference type="EMBL" id="CP022133">
    <property type="protein sequence ID" value="ASG65262.1"/>
    <property type="molecule type" value="Genomic_DNA"/>
</dbReference>
<dbReference type="CDD" id="cd01301">
    <property type="entry name" value="rDP_like"/>
    <property type="match status" value="1"/>
</dbReference>
<dbReference type="PROSITE" id="PS51257">
    <property type="entry name" value="PROKAR_LIPOPROTEIN"/>
    <property type="match status" value="1"/>
</dbReference>
<protein>
    <submittedName>
        <fullName evidence="2">Peptidase M19</fullName>
    </submittedName>
</protein>
<keyword evidence="1" id="KW-0732">Signal</keyword>
<gene>
    <name evidence="2" type="ORF">CEW91_03445</name>
</gene>
<name>A0ABM6LRZ0_9GAMM</name>
<dbReference type="SUPFAM" id="SSF51556">
    <property type="entry name" value="Metallo-dependent hydrolases"/>
    <property type="match status" value="1"/>
</dbReference>
<dbReference type="RefSeq" id="WP_088767692.1">
    <property type="nucleotide sequence ID" value="NZ_CP022133.1"/>
</dbReference>
<feature type="signal peptide" evidence="1">
    <location>
        <begin position="1"/>
        <end position="20"/>
    </location>
</feature>
<dbReference type="Proteomes" id="UP000197717">
    <property type="component" value="Chromosome"/>
</dbReference>
<dbReference type="PROSITE" id="PS51365">
    <property type="entry name" value="RENAL_DIPEPTIDASE_2"/>
    <property type="match status" value="1"/>
</dbReference>
<organism evidence="2 3">
    <name type="scientific">Idiomarina piscisalsi</name>
    <dbReference type="NCBI Taxonomy" id="1096243"/>
    <lineage>
        <taxon>Bacteria</taxon>
        <taxon>Pseudomonadati</taxon>
        <taxon>Pseudomonadota</taxon>
        <taxon>Gammaproteobacteria</taxon>
        <taxon>Alteromonadales</taxon>
        <taxon>Idiomarinaceae</taxon>
        <taxon>Idiomarina</taxon>
    </lineage>
</organism>